<evidence type="ECO:0000259" key="5">
    <source>
        <dbReference type="PROSITE" id="PS50975"/>
    </source>
</evidence>
<accession>A0ABU0D7W4</accession>
<dbReference type="NCBIfam" id="NF009406">
    <property type="entry name" value="PRK12767.1-5"/>
    <property type="match status" value="1"/>
</dbReference>
<dbReference type="EMBL" id="JAUSUO010000009">
    <property type="protein sequence ID" value="MDQ0344472.1"/>
    <property type="molecule type" value="Genomic_DNA"/>
</dbReference>
<dbReference type="Gene3D" id="3.30.470.20">
    <property type="entry name" value="ATP-grasp fold, B domain"/>
    <property type="match status" value="1"/>
</dbReference>
<evidence type="ECO:0000256" key="2">
    <source>
        <dbReference type="ARBA" id="ARBA00022741"/>
    </source>
</evidence>
<organism evidence="6 7">
    <name type="scientific">Lederbergia wuyishanensis</name>
    <dbReference type="NCBI Taxonomy" id="1347903"/>
    <lineage>
        <taxon>Bacteria</taxon>
        <taxon>Bacillati</taxon>
        <taxon>Bacillota</taxon>
        <taxon>Bacilli</taxon>
        <taxon>Bacillales</taxon>
        <taxon>Bacillaceae</taxon>
        <taxon>Lederbergia</taxon>
    </lineage>
</organism>
<feature type="domain" description="ATP-grasp" evidence="5">
    <location>
        <begin position="117"/>
        <end position="294"/>
    </location>
</feature>
<dbReference type="InterPro" id="IPR013815">
    <property type="entry name" value="ATP_grasp_subdomain_1"/>
</dbReference>
<dbReference type="RefSeq" id="WP_244682729.1">
    <property type="nucleotide sequence ID" value="NZ_JALIRM010000012.1"/>
</dbReference>
<evidence type="ECO:0000256" key="3">
    <source>
        <dbReference type="ARBA" id="ARBA00022840"/>
    </source>
</evidence>
<dbReference type="InterPro" id="IPR011761">
    <property type="entry name" value="ATP-grasp"/>
</dbReference>
<name>A0ABU0D7W4_9BACI</name>
<comment type="caution">
    <text evidence="6">The sequence shown here is derived from an EMBL/GenBank/DDBJ whole genome shotgun (WGS) entry which is preliminary data.</text>
</comment>
<dbReference type="SUPFAM" id="SSF56059">
    <property type="entry name" value="Glutathione synthetase ATP-binding domain-like"/>
    <property type="match status" value="1"/>
</dbReference>
<dbReference type="Proteomes" id="UP001232343">
    <property type="component" value="Unassembled WGS sequence"/>
</dbReference>
<dbReference type="Gene3D" id="3.40.50.20">
    <property type="match status" value="1"/>
</dbReference>
<gene>
    <name evidence="6" type="ORF">J2S14_003315</name>
</gene>
<evidence type="ECO:0000256" key="4">
    <source>
        <dbReference type="PROSITE-ProRule" id="PRU00409"/>
    </source>
</evidence>
<dbReference type="InterPro" id="IPR003806">
    <property type="entry name" value="ATP-grasp_PylC-type"/>
</dbReference>
<dbReference type="InterPro" id="IPR048764">
    <property type="entry name" value="PylC_N"/>
</dbReference>
<keyword evidence="7" id="KW-1185">Reference proteome</keyword>
<proteinExistence type="predicted"/>
<evidence type="ECO:0000313" key="6">
    <source>
        <dbReference type="EMBL" id="MDQ0344472.1"/>
    </source>
</evidence>
<dbReference type="GO" id="GO:0004088">
    <property type="term" value="F:carbamoyl-phosphate synthase (glutamine-hydrolyzing) activity"/>
    <property type="evidence" value="ECO:0007669"/>
    <property type="project" value="UniProtKB-EC"/>
</dbReference>
<dbReference type="PANTHER" id="PTHR43585">
    <property type="entry name" value="FUMIPYRROLE BIOSYNTHESIS PROTEIN C"/>
    <property type="match status" value="1"/>
</dbReference>
<sequence>MNILICSVGRRVQLIEYFKKEFNKIEGKVIAVDCDPTAPALYHADYFEIVPRIDHPEYISVLKSICLKYEINGVLSLIDPELTLLASIKEEFEKDNIRIIISDKEVIDLCYDKYKTSKYLQKNNLPFVPSYRDFELVKQDLNNGVLTFPLIIKPRKGSGSKGVFIVENLHDLQLFWSEDNDLIIQPFIEGDEYCVECYIDLLTNDTVNLFSKRKINMRAGETDKSIAIKDPVLNDLTYRLIYTLKPSGPIDIDYFKTVDGKYIISEINPRFGGGYPYAYAMGENFIKSIISNLKGISNLPYESYLGEYVEGKTMVRYDHFIVL</sequence>
<dbReference type="EC" id="6.3.5.5" evidence="6"/>
<evidence type="ECO:0000256" key="1">
    <source>
        <dbReference type="ARBA" id="ARBA00022598"/>
    </source>
</evidence>
<dbReference type="PANTHER" id="PTHR43585:SF2">
    <property type="entry name" value="ATP-GRASP ENZYME FSQD"/>
    <property type="match status" value="1"/>
</dbReference>
<keyword evidence="3 4" id="KW-0067">ATP-binding</keyword>
<reference evidence="6 7" key="1">
    <citation type="submission" date="2023-07" db="EMBL/GenBank/DDBJ databases">
        <title>Genomic Encyclopedia of Type Strains, Phase IV (KMG-IV): sequencing the most valuable type-strain genomes for metagenomic binning, comparative biology and taxonomic classification.</title>
        <authorList>
            <person name="Goeker M."/>
        </authorList>
    </citation>
    <scope>NUCLEOTIDE SEQUENCE [LARGE SCALE GENOMIC DNA]</scope>
    <source>
        <strain evidence="6 7">DSM 27848</strain>
    </source>
</reference>
<keyword evidence="2 4" id="KW-0547">Nucleotide-binding</keyword>
<dbReference type="Pfam" id="PF02655">
    <property type="entry name" value="ATP-grasp_3"/>
    <property type="match status" value="1"/>
</dbReference>
<dbReference type="PROSITE" id="PS50975">
    <property type="entry name" value="ATP_GRASP"/>
    <property type="match status" value="1"/>
</dbReference>
<evidence type="ECO:0000313" key="7">
    <source>
        <dbReference type="Proteomes" id="UP001232343"/>
    </source>
</evidence>
<protein>
    <submittedName>
        <fullName evidence="6">Carbamoyl-phosphate synthase large subunit</fullName>
        <ecNumber evidence="6">6.3.5.5</ecNumber>
    </submittedName>
</protein>
<keyword evidence="1 6" id="KW-0436">Ligase</keyword>
<dbReference type="Pfam" id="PF21360">
    <property type="entry name" value="PylC-like_N"/>
    <property type="match status" value="1"/>
</dbReference>
<dbReference type="Gene3D" id="3.30.1490.20">
    <property type="entry name" value="ATP-grasp fold, A domain"/>
    <property type="match status" value="1"/>
</dbReference>
<dbReference type="InterPro" id="IPR052032">
    <property type="entry name" value="ATP-dep_AA_Ligase"/>
</dbReference>